<dbReference type="AlphaFoldDB" id="A0A815SJG0"/>
<organism evidence="7 9">
    <name type="scientific">Didymodactylos carnosus</name>
    <dbReference type="NCBI Taxonomy" id="1234261"/>
    <lineage>
        <taxon>Eukaryota</taxon>
        <taxon>Metazoa</taxon>
        <taxon>Spiralia</taxon>
        <taxon>Gnathifera</taxon>
        <taxon>Rotifera</taxon>
        <taxon>Eurotatoria</taxon>
        <taxon>Bdelloidea</taxon>
        <taxon>Philodinida</taxon>
        <taxon>Philodinidae</taxon>
        <taxon>Didymodactylos</taxon>
    </lineage>
</organism>
<evidence type="ECO:0000256" key="3">
    <source>
        <dbReference type="ARBA" id="ARBA00022989"/>
    </source>
</evidence>
<feature type="domain" description="Ion transport" evidence="6">
    <location>
        <begin position="7"/>
        <end position="130"/>
    </location>
</feature>
<evidence type="ECO:0000313" key="7">
    <source>
        <dbReference type="EMBL" id="CAF1493320.1"/>
    </source>
</evidence>
<feature type="transmembrane region" description="Helical" evidence="5">
    <location>
        <begin position="95"/>
        <end position="116"/>
    </location>
</feature>
<feature type="non-terminal residue" evidence="7">
    <location>
        <position position="1"/>
    </location>
</feature>
<comment type="subcellular location">
    <subcellularLocation>
        <location evidence="1">Membrane</location>
        <topology evidence="1">Multi-pass membrane protein</topology>
    </subcellularLocation>
</comment>
<dbReference type="PANTHER" id="PTHR13800">
    <property type="entry name" value="TRANSIENT RECEPTOR POTENTIAL CATION CHANNEL, SUBFAMILY M, MEMBER 6"/>
    <property type="match status" value="1"/>
</dbReference>
<evidence type="ECO:0000256" key="5">
    <source>
        <dbReference type="SAM" id="Phobius"/>
    </source>
</evidence>
<dbReference type="OrthoDB" id="9994106at2759"/>
<dbReference type="Proteomes" id="UP000663829">
    <property type="component" value="Unassembled WGS sequence"/>
</dbReference>
<dbReference type="Proteomes" id="UP000681722">
    <property type="component" value="Unassembled WGS sequence"/>
</dbReference>
<proteinExistence type="predicted"/>
<evidence type="ECO:0000256" key="2">
    <source>
        <dbReference type="ARBA" id="ARBA00022692"/>
    </source>
</evidence>
<dbReference type="Pfam" id="PF00520">
    <property type="entry name" value="Ion_trans"/>
    <property type="match status" value="1"/>
</dbReference>
<dbReference type="GO" id="GO:0099604">
    <property type="term" value="F:ligand-gated calcium channel activity"/>
    <property type="evidence" value="ECO:0007669"/>
    <property type="project" value="TreeGrafter"/>
</dbReference>
<evidence type="ECO:0000256" key="1">
    <source>
        <dbReference type="ARBA" id="ARBA00004141"/>
    </source>
</evidence>
<name>A0A815SJG0_9BILA</name>
<gene>
    <name evidence="7" type="ORF">GPM918_LOCUS36357</name>
    <name evidence="8" type="ORF">SRO942_LOCUS37091</name>
</gene>
<keyword evidence="3 5" id="KW-1133">Transmembrane helix</keyword>
<reference evidence="7" key="1">
    <citation type="submission" date="2021-02" db="EMBL/GenBank/DDBJ databases">
        <authorList>
            <person name="Nowell W R."/>
        </authorList>
    </citation>
    <scope>NUCLEOTIDE SEQUENCE</scope>
</reference>
<sequence length="232" mass="27219">ALGFMNVIEFLGPKLYMISKMLKDLAFFMCILLIVCTGYSVASRAVCLNGQIEFSGKGIFRQIFYPVYYMMYGIFDTDFQVLDESLHVDSLESASAHVLLAIHVMFVNVLLLNLLIAMFSNRFQQVEDETKIVWYNLRYTFVRMIPIEADCHKKWSAFEKTCTDHFAETQVTDRSIEHRENSSDTRFRQINKQYNLQVTQLNRKLTEQGEVIITMQRTIQDLDRYLRLEISR</sequence>
<dbReference type="GO" id="GO:0005886">
    <property type="term" value="C:plasma membrane"/>
    <property type="evidence" value="ECO:0007669"/>
    <property type="project" value="TreeGrafter"/>
</dbReference>
<feature type="transmembrane region" description="Helical" evidence="5">
    <location>
        <begin position="59"/>
        <end position="75"/>
    </location>
</feature>
<keyword evidence="9" id="KW-1185">Reference proteome</keyword>
<evidence type="ECO:0000313" key="9">
    <source>
        <dbReference type="Proteomes" id="UP000663829"/>
    </source>
</evidence>
<feature type="transmembrane region" description="Helical" evidence="5">
    <location>
        <begin position="25"/>
        <end position="47"/>
    </location>
</feature>
<dbReference type="EMBL" id="CAJOBC010087392">
    <property type="protein sequence ID" value="CAF4356118.1"/>
    <property type="molecule type" value="Genomic_DNA"/>
</dbReference>
<evidence type="ECO:0000259" key="6">
    <source>
        <dbReference type="Pfam" id="PF00520"/>
    </source>
</evidence>
<keyword evidence="2 5" id="KW-0812">Transmembrane</keyword>
<evidence type="ECO:0000313" key="8">
    <source>
        <dbReference type="EMBL" id="CAF4356118.1"/>
    </source>
</evidence>
<accession>A0A815SJG0</accession>
<dbReference type="PANTHER" id="PTHR13800:SF12">
    <property type="entry name" value="TRANSIENT RECEPTOR POTENTIAL CATION CHANNEL SUBFAMILY M MEMBER-LIKE 2"/>
    <property type="match status" value="1"/>
</dbReference>
<keyword evidence="4 5" id="KW-0472">Membrane</keyword>
<dbReference type="EMBL" id="CAJNOQ010021894">
    <property type="protein sequence ID" value="CAF1493320.1"/>
    <property type="molecule type" value="Genomic_DNA"/>
</dbReference>
<evidence type="ECO:0000256" key="4">
    <source>
        <dbReference type="ARBA" id="ARBA00023136"/>
    </source>
</evidence>
<comment type="caution">
    <text evidence="7">The sequence shown here is derived from an EMBL/GenBank/DDBJ whole genome shotgun (WGS) entry which is preliminary data.</text>
</comment>
<dbReference type="InterPro" id="IPR005821">
    <property type="entry name" value="Ion_trans_dom"/>
</dbReference>
<protein>
    <recommendedName>
        <fullName evidence="6">Ion transport domain-containing protein</fullName>
    </recommendedName>
</protein>
<dbReference type="InterPro" id="IPR050927">
    <property type="entry name" value="TRPM"/>
</dbReference>